<feature type="domain" description="MADS-box" evidence="7">
    <location>
        <begin position="54"/>
        <end position="114"/>
    </location>
</feature>
<protein>
    <submittedName>
        <fullName evidence="8">MADS box protein</fullName>
    </submittedName>
</protein>
<dbReference type="PANTHER" id="PTHR48019">
    <property type="entry name" value="SERUM RESPONSE FACTOR HOMOLOG"/>
    <property type="match status" value="1"/>
</dbReference>
<dbReference type="Gene3D" id="3.40.1810.10">
    <property type="entry name" value="Transcription factor, MADS-box"/>
    <property type="match status" value="1"/>
</dbReference>
<accession>A0A9P9JNW8</accession>
<sequence>MADITDQHDQTSPTELDDAHAVGNGSAVQESRGVKRQRQAAADDEDDDDEKGSRERRKIEIKFISDKSRRHITFSKRKAGIMKKAYELSVLTGTQVLLLVVSETGLVYTFTTPKLQPLVTKAEGKNLIQACLNAPEPTPGNENGVDGGDQVESPEEPPNQHLPPQGSRPGMPQQPHMPGNYMPSMPMDPQQALAYQSYVQQRNQGYGAGMPPQPGMPPSNHHQS</sequence>
<dbReference type="Proteomes" id="UP000738349">
    <property type="component" value="Unassembled WGS sequence"/>
</dbReference>
<feature type="compositionally biased region" description="Polar residues" evidence="6">
    <location>
        <begin position="193"/>
        <end position="203"/>
    </location>
</feature>
<dbReference type="FunFam" id="3.40.1810.10:FF:000002">
    <property type="entry name" value="Serum response factor b"/>
    <property type="match status" value="1"/>
</dbReference>
<dbReference type="GO" id="GO:0000987">
    <property type="term" value="F:cis-regulatory region sequence-specific DNA binding"/>
    <property type="evidence" value="ECO:0007669"/>
    <property type="project" value="InterPro"/>
</dbReference>
<dbReference type="InterPro" id="IPR033897">
    <property type="entry name" value="SRF-like_MADS-box"/>
</dbReference>
<dbReference type="OrthoDB" id="2284405at2759"/>
<name>A0A9P9JNW8_9HYPO</name>
<evidence type="ECO:0000313" key="8">
    <source>
        <dbReference type="EMBL" id="KAH7176549.1"/>
    </source>
</evidence>
<comment type="caution">
    <text evidence="8">The sequence shown here is derived from an EMBL/GenBank/DDBJ whole genome shotgun (WGS) entry which is preliminary data.</text>
</comment>
<dbReference type="InterPro" id="IPR050142">
    <property type="entry name" value="MADS-box/MEF2_TF"/>
</dbReference>
<dbReference type="EMBL" id="JAGMUV010000001">
    <property type="protein sequence ID" value="KAH7176549.1"/>
    <property type="molecule type" value="Genomic_DNA"/>
</dbReference>
<organism evidence="8 9">
    <name type="scientific">Dactylonectria macrodidyma</name>
    <dbReference type="NCBI Taxonomy" id="307937"/>
    <lineage>
        <taxon>Eukaryota</taxon>
        <taxon>Fungi</taxon>
        <taxon>Dikarya</taxon>
        <taxon>Ascomycota</taxon>
        <taxon>Pezizomycotina</taxon>
        <taxon>Sordariomycetes</taxon>
        <taxon>Hypocreomycetidae</taxon>
        <taxon>Hypocreales</taxon>
        <taxon>Nectriaceae</taxon>
        <taxon>Dactylonectria</taxon>
    </lineage>
</organism>
<keyword evidence="2" id="KW-0805">Transcription regulation</keyword>
<dbReference type="GO" id="GO:0045944">
    <property type="term" value="P:positive regulation of transcription by RNA polymerase II"/>
    <property type="evidence" value="ECO:0007669"/>
    <property type="project" value="InterPro"/>
</dbReference>
<proteinExistence type="predicted"/>
<dbReference type="AlphaFoldDB" id="A0A9P9JNW8"/>
<dbReference type="InterPro" id="IPR002100">
    <property type="entry name" value="TF_MADSbox"/>
</dbReference>
<dbReference type="GO" id="GO:0005634">
    <property type="term" value="C:nucleus"/>
    <property type="evidence" value="ECO:0007669"/>
    <property type="project" value="UniProtKB-SubCell"/>
</dbReference>
<evidence type="ECO:0000259" key="7">
    <source>
        <dbReference type="PROSITE" id="PS50066"/>
    </source>
</evidence>
<dbReference type="SMART" id="SM00432">
    <property type="entry name" value="MADS"/>
    <property type="match status" value="1"/>
</dbReference>
<gene>
    <name evidence="8" type="ORF">EDB81DRAFT_875353</name>
</gene>
<dbReference type="InterPro" id="IPR036879">
    <property type="entry name" value="TF_MADSbox_sf"/>
</dbReference>
<dbReference type="GO" id="GO:0046983">
    <property type="term" value="F:protein dimerization activity"/>
    <property type="evidence" value="ECO:0007669"/>
    <property type="project" value="InterPro"/>
</dbReference>
<keyword evidence="9" id="KW-1185">Reference proteome</keyword>
<dbReference type="GO" id="GO:0000981">
    <property type="term" value="F:DNA-binding transcription factor activity, RNA polymerase II-specific"/>
    <property type="evidence" value="ECO:0007669"/>
    <property type="project" value="InterPro"/>
</dbReference>
<dbReference type="PRINTS" id="PR00404">
    <property type="entry name" value="MADSDOMAIN"/>
</dbReference>
<evidence type="ECO:0000256" key="3">
    <source>
        <dbReference type="ARBA" id="ARBA00023125"/>
    </source>
</evidence>
<comment type="subcellular location">
    <subcellularLocation>
        <location evidence="1">Nucleus</location>
    </subcellularLocation>
</comment>
<feature type="region of interest" description="Disordered" evidence="6">
    <location>
        <begin position="132"/>
        <end position="224"/>
    </location>
</feature>
<evidence type="ECO:0000256" key="1">
    <source>
        <dbReference type="ARBA" id="ARBA00004123"/>
    </source>
</evidence>
<feature type="region of interest" description="Disordered" evidence="6">
    <location>
        <begin position="1"/>
        <end position="56"/>
    </location>
</feature>
<evidence type="ECO:0000256" key="6">
    <source>
        <dbReference type="SAM" id="MobiDB-lite"/>
    </source>
</evidence>
<keyword evidence="5" id="KW-0539">Nucleus</keyword>
<evidence type="ECO:0000313" key="9">
    <source>
        <dbReference type="Proteomes" id="UP000738349"/>
    </source>
</evidence>
<keyword evidence="3" id="KW-0238">DNA-binding</keyword>
<evidence type="ECO:0000256" key="4">
    <source>
        <dbReference type="ARBA" id="ARBA00023163"/>
    </source>
</evidence>
<evidence type="ECO:0000256" key="5">
    <source>
        <dbReference type="ARBA" id="ARBA00023242"/>
    </source>
</evidence>
<dbReference type="PROSITE" id="PS50066">
    <property type="entry name" value="MADS_BOX_2"/>
    <property type="match status" value="1"/>
</dbReference>
<dbReference type="SUPFAM" id="SSF55455">
    <property type="entry name" value="SRF-like"/>
    <property type="match status" value="1"/>
</dbReference>
<evidence type="ECO:0000256" key="2">
    <source>
        <dbReference type="ARBA" id="ARBA00023015"/>
    </source>
</evidence>
<reference evidence="8" key="1">
    <citation type="journal article" date="2021" name="Nat. Commun.">
        <title>Genetic determinants of endophytism in the Arabidopsis root mycobiome.</title>
        <authorList>
            <person name="Mesny F."/>
            <person name="Miyauchi S."/>
            <person name="Thiergart T."/>
            <person name="Pickel B."/>
            <person name="Atanasova L."/>
            <person name="Karlsson M."/>
            <person name="Huettel B."/>
            <person name="Barry K.W."/>
            <person name="Haridas S."/>
            <person name="Chen C."/>
            <person name="Bauer D."/>
            <person name="Andreopoulos W."/>
            <person name="Pangilinan J."/>
            <person name="LaButti K."/>
            <person name="Riley R."/>
            <person name="Lipzen A."/>
            <person name="Clum A."/>
            <person name="Drula E."/>
            <person name="Henrissat B."/>
            <person name="Kohler A."/>
            <person name="Grigoriev I.V."/>
            <person name="Martin F.M."/>
            <person name="Hacquard S."/>
        </authorList>
    </citation>
    <scope>NUCLEOTIDE SEQUENCE</scope>
    <source>
        <strain evidence="8">MPI-CAGE-AT-0147</strain>
    </source>
</reference>
<dbReference type="CDD" id="cd00266">
    <property type="entry name" value="MADS_SRF_like"/>
    <property type="match status" value="1"/>
</dbReference>
<dbReference type="PROSITE" id="PS00350">
    <property type="entry name" value="MADS_BOX_1"/>
    <property type="match status" value="1"/>
</dbReference>
<keyword evidence="4" id="KW-0804">Transcription</keyword>
<dbReference type="Pfam" id="PF00319">
    <property type="entry name" value="SRF-TF"/>
    <property type="match status" value="1"/>
</dbReference>